<keyword evidence="1" id="KW-0472">Membrane</keyword>
<gene>
    <name evidence="2" type="ORF">GGD55_004394</name>
</gene>
<keyword evidence="3" id="KW-1185">Reference proteome</keyword>
<comment type="caution">
    <text evidence="2">The sequence shown here is derived from an EMBL/GenBank/DDBJ whole genome shotgun (WGS) entry which is preliminary data.</text>
</comment>
<sequence>MSARYVLLIMITAFFLAALLLVYNGFYRPISVSGIEPPSLTDQIQ</sequence>
<name>A0A7W8UE25_9HYPH</name>
<organism evidence="2 3">
    <name type="scientific">Rhizobium giardinii</name>
    <dbReference type="NCBI Taxonomy" id="56731"/>
    <lineage>
        <taxon>Bacteria</taxon>
        <taxon>Pseudomonadati</taxon>
        <taxon>Pseudomonadota</taxon>
        <taxon>Alphaproteobacteria</taxon>
        <taxon>Hyphomicrobiales</taxon>
        <taxon>Rhizobiaceae</taxon>
        <taxon>Rhizobium/Agrobacterium group</taxon>
        <taxon>Rhizobium</taxon>
    </lineage>
</organism>
<evidence type="ECO:0000313" key="2">
    <source>
        <dbReference type="EMBL" id="MBB5537674.1"/>
    </source>
</evidence>
<dbReference type="AlphaFoldDB" id="A0A7W8UE25"/>
<evidence type="ECO:0000256" key="1">
    <source>
        <dbReference type="SAM" id="Phobius"/>
    </source>
</evidence>
<protein>
    <submittedName>
        <fullName evidence="2">Uncharacterized protein</fullName>
    </submittedName>
</protein>
<proteinExistence type="predicted"/>
<dbReference type="EMBL" id="JACHBK010000010">
    <property type="protein sequence ID" value="MBB5537674.1"/>
    <property type="molecule type" value="Genomic_DNA"/>
</dbReference>
<keyword evidence="1" id="KW-0812">Transmembrane</keyword>
<dbReference type="Proteomes" id="UP000585507">
    <property type="component" value="Unassembled WGS sequence"/>
</dbReference>
<accession>A0A7W8UE25</accession>
<keyword evidence="1" id="KW-1133">Transmembrane helix</keyword>
<reference evidence="2 3" key="1">
    <citation type="submission" date="2020-08" db="EMBL/GenBank/DDBJ databases">
        <title>Genomic Encyclopedia of Type Strains, Phase IV (KMG-V): Genome sequencing to study the core and pangenomes of soil and plant-associated prokaryotes.</title>
        <authorList>
            <person name="Whitman W."/>
        </authorList>
    </citation>
    <scope>NUCLEOTIDE SEQUENCE [LARGE SCALE GENOMIC DNA]</scope>
    <source>
        <strain evidence="2 3">SEMIA 4084</strain>
    </source>
</reference>
<evidence type="ECO:0000313" key="3">
    <source>
        <dbReference type="Proteomes" id="UP000585507"/>
    </source>
</evidence>
<feature type="transmembrane region" description="Helical" evidence="1">
    <location>
        <begin position="6"/>
        <end position="26"/>
    </location>
</feature>